<proteinExistence type="predicted"/>
<dbReference type="AlphaFoldDB" id="A0A6B1FVJ4"/>
<organism evidence="1">
    <name type="scientific">Caldilineaceae bacterium SB0675_bin_29</name>
    <dbReference type="NCBI Taxonomy" id="2605266"/>
    <lineage>
        <taxon>Bacteria</taxon>
        <taxon>Bacillati</taxon>
        <taxon>Chloroflexota</taxon>
        <taxon>Caldilineae</taxon>
        <taxon>Caldilineales</taxon>
        <taxon>Caldilineaceae</taxon>
    </lineage>
</organism>
<comment type="caution">
    <text evidence="1">The sequence shown here is derived from an EMBL/GenBank/DDBJ whole genome shotgun (WGS) entry which is preliminary data.</text>
</comment>
<evidence type="ECO:0000313" key="1">
    <source>
        <dbReference type="EMBL" id="MYH60270.1"/>
    </source>
</evidence>
<accession>A0A6B1FVJ4</accession>
<gene>
    <name evidence="1" type="ORF">F4148_00355</name>
</gene>
<sequence>MASERWVIPGIVKDGVAVPRQNMSLPEGIPVEIHIRQVDLTPELESELEQWDKASAEAWAMIDEWETESP</sequence>
<name>A0A6B1FVJ4_9CHLR</name>
<reference evidence="1" key="1">
    <citation type="submission" date="2019-09" db="EMBL/GenBank/DDBJ databases">
        <title>Characterisation of the sponge microbiome using genome-centric metagenomics.</title>
        <authorList>
            <person name="Engelberts J.P."/>
            <person name="Robbins S.J."/>
            <person name="De Goeij J.M."/>
            <person name="Aranda M."/>
            <person name="Bell S.C."/>
            <person name="Webster N.S."/>
        </authorList>
    </citation>
    <scope>NUCLEOTIDE SEQUENCE</scope>
    <source>
        <strain evidence="1">SB0675_bin_29</strain>
    </source>
</reference>
<dbReference type="EMBL" id="VYDA01000013">
    <property type="protein sequence ID" value="MYH60270.1"/>
    <property type="molecule type" value="Genomic_DNA"/>
</dbReference>
<evidence type="ECO:0008006" key="2">
    <source>
        <dbReference type="Google" id="ProtNLM"/>
    </source>
</evidence>
<protein>
    <recommendedName>
        <fullName evidence="2">DUF104 domain-containing protein</fullName>
    </recommendedName>
</protein>